<dbReference type="PROSITE" id="PS00870">
    <property type="entry name" value="CLPAB_1"/>
    <property type="match status" value="1"/>
</dbReference>
<dbReference type="InterPro" id="IPR003959">
    <property type="entry name" value="ATPase_AAA_core"/>
</dbReference>
<dbReference type="PANTHER" id="PTHR11638:SF18">
    <property type="entry name" value="HEAT SHOCK PROTEIN 104"/>
    <property type="match status" value="1"/>
</dbReference>
<accession>A0A1F5T0K3</accession>
<evidence type="ECO:0000256" key="4">
    <source>
        <dbReference type="ARBA" id="ARBA00023186"/>
    </source>
</evidence>
<comment type="caution">
    <text evidence="7">The sequence shown here is derived from an EMBL/GenBank/DDBJ whole genome shotgun (WGS) entry which is preliminary data.</text>
</comment>
<dbReference type="SMART" id="SM00382">
    <property type="entry name" value="AAA"/>
    <property type="match status" value="2"/>
</dbReference>
<dbReference type="InterPro" id="IPR036628">
    <property type="entry name" value="Clp_N_dom_sf"/>
</dbReference>
<proteinExistence type="predicted"/>
<dbReference type="CDD" id="cd19499">
    <property type="entry name" value="RecA-like_ClpB_Hsp104-like"/>
    <property type="match status" value="1"/>
</dbReference>
<dbReference type="STRING" id="1798002.A2478_02530"/>
<dbReference type="GO" id="GO:0005737">
    <property type="term" value="C:cytoplasm"/>
    <property type="evidence" value="ECO:0007669"/>
    <property type="project" value="TreeGrafter"/>
</dbReference>
<dbReference type="PRINTS" id="PR00300">
    <property type="entry name" value="CLPPROTEASEA"/>
</dbReference>
<dbReference type="Pfam" id="PF07724">
    <property type="entry name" value="AAA_2"/>
    <property type="match status" value="1"/>
</dbReference>
<dbReference type="Gene3D" id="3.40.50.300">
    <property type="entry name" value="P-loop containing nucleotide triphosphate hydrolases"/>
    <property type="match status" value="2"/>
</dbReference>
<dbReference type="GO" id="GO:0034605">
    <property type="term" value="P:cellular response to heat"/>
    <property type="evidence" value="ECO:0007669"/>
    <property type="project" value="TreeGrafter"/>
</dbReference>
<gene>
    <name evidence="7" type="ORF">A2478_02530</name>
</gene>
<dbReference type="InterPro" id="IPR004176">
    <property type="entry name" value="Clp_R_N"/>
</dbReference>
<feature type="domain" description="AAA+ ATPase" evidence="6">
    <location>
        <begin position="549"/>
        <end position="695"/>
    </location>
</feature>
<dbReference type="SUPFAM" id="SSF52540">
    <property type="entry name" value="P-loop containing nucleoside triphosphate hydrolases"/>
    <property type="match status" value="2"/>
</dbReference>
<dbReference type="AlphaFoldDB" id="A0A1F5T0K3"/>
<dbReference type="CDD" id="cd00009">
    <property type="entry name" value="AAA"/>
    <property type="match status" value="1"/>
</dbReference>
<dbReference type="InterPro" id="IPR003593">
    <property type="entry name" value="AAA+_ATPase"/>
</dbReference>
<dbReference type="Pfam" id="PF00004">
    <property type="entry name" value="AAA"/>
    <property type="match status" value="1"/>
</dbReference>
<dbReference type="FunFam" id="3.40.50.300:FF:000010">
    <property type="entry name" value="Chaperone clpB 1, putative"/>
    <property type="match status" value="1"/>
</dbReference>
<organism evidence="7 8">
    <name type="scientific">Candidatus Falkowbacteria bacterium RIFOXYC2_FULL_36_12</name>
    <dbReference type="NCBI Taxonomy" id="1798002"/>
    <lineage>
        <taxon>Bacteria</taxon>
        <taxon>Candidatus Falkowiibacteriota</taxon>
    </lineage>
</organism>
<dbReference type="PANTHER" id="PTHR11638">
    <property type="entry name" value="ATP-DEPENDENT CLP PROTEASE"/>
    <property type="match status" value="1"/>
</dbReference>
<dbReference type="Pfam" id="PF10431">
    <property type="entry name" value="ClpB_D2-small"/>
    <property type="match status" value="1"/>
</dbReference>
<dbReference type="Pfam" id="PF02861">
    <property type="entry name" value="Clp_N"/>
    <property type="match status" value="1"/>
</dbReference>
<evidence type="ECO:0000256" key="5">
    <source>
        <dbReference type="SAM" id="Coils"/>
    </source>
</evidence>
<evidence type="ECO:0000256" key="1">
    <source>
        <dbReference type="ARBA" id="ARBA00022737"/>
    </source>
</evidence>
<dbReference type="EMBL" id="MFGJ01000005">
    <property type="protein sequence ID" value="OGF32487.1"/>
    <property type="molecule type" value="Genomic_DNA"/>
</dbReference>
<keyword evidence="3" id="KW-0067">ATP-binding</keyword>
<evidence type="ECO:0000313" key="7">
    <source>
        <dbReference type="EMBL" id="OGF32487.1"/>
    </source>
</evidence>
<evidence type="ECO:0000313" key="8">
    <source>
        <dbReference type="Proteomes" id="UP000179001"/>
    </source>
</evidence>
<dbReference type="GO" id="GO:0005524">
    <property type="term" value="F:ATP binding"/>
    <property type="evidence" value="ECO:0007669"/>
    <property type="project" value="UniProtKB-KW"/>
</dbReference>
<dbReference type="InterPro" id="IPR027417">
    <property type="entry name" value="P-loop_NTPase"/>
</dbReference>
<reference evidence="7 8" key="1">
    <citation type="journal article" date="2016" name="Nat. Commun.">
        <title>Thousands of microbial genomes shed light on interconnected biogeochemical processes in an aquifer system.</title>
        <authorList>
            <person name="Anantharaman K."/>
            <person name="Brown C.T."/>
            <person name="Hug L.A."/>
            <person name="Sharon I."/>
            <person name="Castelle C.J."/>
            <person name="Probst A.J."/>
            <person name="Thomas B.C."/>
            <person name="Singh A."/>
            <person name="Wilkins M.J."/>
            <person name="Karaoz U."/>
            <person name="Brodie E.L."/>
            <person name="Williams K.H."/>
            <person name="Hubbard S.S."/>
            <person name="Banfield J.F."/>
        </authorList>
    </citation>
    <scope>NUCLEOTIDE SEQUENCE [LARGE SCALE GENOMIC DNA]</scope>
</reference>
<evidence type="ECO:0000256" key="3">
    <source>
        <dbReference type="ARBA" id="ARBA00022840"/>
    </source>
</evidence>
<dbReference type="GO" id="GO:0016887">
    <property type="term" value="F:ATP hydrolysis activity"/>
    <property type="evidence" value="ECO:0007669"/>
    <property type="project" value="InterPro"/>
</dbReference>
<keyword evidence="2" id="KW-0547">Nucleotide-binding</keyword>
<sequence length="791" mass="89705">MINNIQNKFSKNLKACLNSAKNQADENKLKIVPLNYFIFELFSVEGSLLSDIFKQKNLDQETLKKFFLKTENIADNELKINALVLSAFTLAEELNHYFVGTEHCLSILIEQPPKIITQFFSEFHINPQKLLNQLDALLRGNSKFPELTRQFKKTPATDFPDDELLTGDDGAIISYFSTDLTDEKVQSDINPVINRDQEINRMIQILCRKHKNNPVILGEPGVGKTALVEGLAKKILQGEVPNILLNKKILSLDLGSIIAGTMYRGDFENRLKQIINEVKSDPNTIIFIDEIHNIVGAGSSTGTMDAANLLKPILARGDIRCIGATTSDEYKKFIEKDAALERRFQPILLKEPTLIEAEQILHGIKDYYEEFHNVKFSDEAIKQAVHLSSRYIQDKLLPDKAIDLIDEAAAQKRIESSKHLLYSELKNAEKELATIKRHKKIAVREEQFNRALSLKQKENLVSDKLKQLQEKIDQEILLNPKEINEDDILAIISAKINIPLSQLKHGELSELKKLNSKLKKQIIGQDHAIEKIVHTILRSKLGFQSTSKPLASFLLLGPSGVGKTLTAKMLAEHLFHDAEAFIRIDMSEFAEKFNSSKLIGAPAGYVGYRESNKFTDLVRKRPYSLVLFDEIEKAHPDVINLLLQILEDGHISDAEGKKINFKNTIIVMTSNFGSEYFDKNIQIGFGSNNDDNLQNQILEEMKKSFRPEFINRIDQIILYNHLSKPAIEKIIKNKIKQTIPLIEATGLSFDLDQKQLTELVDLCLKQKNGARGADKIIHEYIEKPLIDKLLV</sequence>
<feature type="coiled-coil region" evidence="5">
    <location>
        <begin position="418"/>
        <end position="474"/>
    </location>
</feature>
<protein>
    <recommendedName>
        <fullName evidence="6">AAA+ ATPase domain-containing protein</fullName>
    </recommendedName>
</protein>
<dbReference type="Pfam" id="PF17871">
    <property type="entry name" value="AAA_lid_9"/>
    <property type="match status" value="1"/>
</dbReference>
<dbReference type="Gene3D" id="1.10.8.60">
    <property type="match status" value="2"/>
</dbReference>
<keyword evidence="4" id="KW-0143">Chaperone</keyword>
<dbReference type="InterPro" id="IPR001270">
    <property type="entry name" value="ClpA/B"/>
</dbReference>
<dbReference type="InterPro" id="IPR041546">
    <property type="entry name" value="ClpA/ClpB_AAA_lid"/>
</dbReference>
<dbReference type="FunFam" id="3.40.50.300:FF:000025">
    <property type="entry name" value="ATP-dependent Clp protease subunit"/>
    <property type="match status" value="1"/>
</dbReference>
<dbReference type="Proteomes" id="UP000179001">
    <property type="component" value="Unassembled WGS sequence"/>
</dbReference>
<dbReference type="InterPro" id="IPR018368">
    <property type="entry name" value="ClpA/B_CS1"/>
</dbReference>
<evidence type="ECO:0000256" key="2">
    <source>
        <dbReference type="ARBA" id="ARBA00022741"/>
    </source>
</evidence>
<dbReference type="Gene3D" id="4.10.860.10">
    <property type="entry name" value="UVR domain"/>
    <property type="match status" value="1"/>
</dbReference>
<keyword evidence="1" id="KW-0677">Repeat</keyword>
<evidence type="ECO:0000259" key="6">
    <source>
        <dbReference type="SMART" id="SM00382"/>
    </source>
</evidence>
<dbReference type="Gene3D" id="1.10.1780.10">
    <property type="entry name" value="Clp, N-terminal domain"/>
    <property type="match status" value="1"/>
</dbReference>
<dbReference type="InterPro" id="IPR019489">
    <property type="entry name" value="Clp_ATPase_C"/>
</dbReference>
<dbReference type="SUPFAM" id="SSF81923">
    <property type="entry name" value="Double Clp-N motif"/>
    <property type="match status" value="1"/>
</dbReference>
<dbReference type="InterPro" id="IPR050130">
    <property type="entry name" value="ClpA_ClpB"/>
</dbReference>
<name>A0A1F5T0K3_9BACT</name>
<keyword evidence="5" id="KW-0175">Coiled coil</keyword>
<feature type="domain" description="AAA+ ATPase" evidence="6">
    <location>
        <begin position="210"/>
        <end position="354"/>
    </location>
</feature>